<geneLocation type="chloroplast" evidence="21"/>
<comment type="caution">
    <text evidence="17">Lacks conserved residue(s) required for the propagation of feature annotation.</text>
</comment>
<dbReference type="Pfam" id="PF00662">
    <property type="entry name" value="Proton_antipo_N"/>
    <property type="match status" value="1"/>
</dbReference>
<name>A0A248RE25_9MONI</name>
<feature type="transmembrane region" description="Helical" evidence="17">
    <location>
        <begin position="432"/>
        <end position="453"/>
    </location>
</feature>
<dbReference type="EMBL" id="KY427352">
    <property type="protein sequence ID" value="ASU95705.1"/>
    <property type="molecule type" value="Genomic_DNA"/>
</dbReference>
<reference evidence="21" key="1">
    <citation type="journal article" date="2017" name="Genome Biol. Evol.">
        <title>Plastid Phylogenomics Resolve Deep Relationships among Eupolypod II Ferns with Rapid Radiation and Rate Heterogeneity.</title>
        <authorList>
            <person name="Wei R."/>
            <person name="Yan Y.-H."/>
            <person name="Harris A.J."/>
            <person name="Kang J.-S."/>
            <person name="Shen H."/>
            <person name="Xiang Q.-P."/>
            <person name="Zhang X.-C."/>
        </authorList>
    </citation>
    <scope>NUCLEOTIDE SEQUENCE</scope>
</reference>
<dbReference type="PRINTS" id="PR01434">
    <property type="entry name" value="NADHDHGNASE5"/>
</dbReference>
<feature type="transmembrane region" description="Helical" evidence="17">
    <location>
        <begin position="149"/>
        <end position="169"/>
    </location>
</feature>
<evidence type="ECO:0000256" key="10">
    <source>
        <dbReference type="ARBA" id="ARBA00022967"/>
    </source>
</evidence>
<evidence type="ECO:0000256" key="11">
    <source>
        <dbReference type="ARBA" id="ARBA00022989"/>
    </source>
</evidence>
<feature type="transmembrane region" description="Helical" evidence="17">
    <location>
        <begin position="87"/>
        <end position="112"/>
    </location>
</feature>
<keyword evidence="13 17" id="KW-0793">Thylakoid</keyword>
<evidence type="ECO:0000256" key="1">
    <source>
        <dbReference type="ARBA" id="ARBA00004059"/>
    </source>
</evidence>
<gene>
    <name evidence="17 21" type="primary">ndhF</name>
</gene>
<dbReference type="GO" id="GO:0003954">
    <property type="term" value="F:NADH dehydrogenase activity"/>
    <property type="evidence" value="ECO:0007669"/>
    <property type="project" value="TreeGrafter"/>
</dbReference>
<dbReference type="NCBIfam" id="NF005141">
    <property type="entry name" value="PRK06590.1"/>
    <property type="match status" value="1"/>
</dbReference>
<evidence type="ECO:0000256" key="14">
    <source>
        <dbReference type="ARBA" id="ARBA00023136"/>
    </source>
</evidence>
<feature type="transmembrane region" description="Helical" evidence="17">
    <location>
        <begin position="222"/>
        <end position="241"/>
    </location>
</feature>
<dbReference type="AlphaFoldDB" id="A0A248RE25"/>
<reference evidence="22" key="2">
    <citation type="journal article" date="2018" name="Mitochondrial DNA Part B Resour">
        <title>The complete chloroplast genome of Macrothelypteris torresiana, a reputed medicinal fern (Thelypteridaceae).</title>
        <authorList>
            <person name="Zhou S."/>
            <person name="Zhou S."/>
            <person name="Xu R."/>
            <person name="Liu S."/>
            <person name="He Z."/>
            <person name="Wang Z."/>
            <person name="Wang T."/>
            <person name="Su Y."/>
        </authorList>
    </citation>
    <scope>NUCLEOTIDE SEQUENCE</scope>
</reference>
<dbReference type="GO" id="GO:0015990">
    <property type="term" value="P:electron transport coupled proton transport"/>
    <property type="evidence" value="ECO:0007669"/>
    <property type="project" value="TreeGrafter"/>
</dbReference>
<comment type="catalytic activity">
    <reaction evidence="15 17">
        <text>a plastoquinone + NADPH + (n+1) H(+)(in) = a plastoquinol + NADP(+) + n H(+)(out)</text>
        <dbReference type="Rhea" id="RHEA:42612"/>
        <dbReference type="Rhea" id="RHEA-COMP:9561"/>
        <dbReference type="Rhea" id="RHEA-COMP:9562"/>
        <dbReference type="ChEBI" id="CHEBI:15378"/>
        <dbReference type="ChEBI" id="CHEBI:17757"/>
        <dbReference type="ChEBI" id="CHEBI:57783"/>
        <dbReference type="ChEBI" id="CHEBI:58349"/>
        <dbReference type="ChEBI" id="CHEBI:62192"/>
    </reaction>
</comment>
<comment type="subunit">
    <text evidence="4 17">NDH is composed of at least 16 different subunits, 5 of which are encoded in the nucleus.</text>
</comment>
<dbReference type="InterPro" id="IPR018393">
    <property type="entry name" value="NADHpl_OxRdtase_5_subgr"/>
</dbReference>
<dbReference type="InterPro" id="IPR001750">
    <property type="entry name" value="ND/Mrp_TM"/>
</dbReference>
<comment type="subcellular location">
    <subcellularLocation>
        <location evidence="2 17">Plastid</location>
        <location evidence="2 17">Chloroplast thylakoid membrane</location>
        <topology evidence="2 17">Multi-pass membrane protein</topology>
    </subcellularLocation>
</comment>
<dbReference type="EMBL" id="MH500230">
    <property type="protein sequence ID" value="QBA55989.1"/>
    <property type="molecule type" value="Genomic_DNA"/>
</dbReference>
<feature type="domain" description="NADH:ubiquinone/plastoquinone oxidoreductase chloroplast chain 5 C-terminal" evidence="20">
    <location>
        <begin position="450"/>
        <end position="691"/>
    </location>
</feature>
<dbReference type="PANTHER" id="PTHR42829:SF2">
    <property type="entry name" value="NADH-UBIQUINONE OXIDOREDUCTASE CHAIN 5"/>
    <property type="match status" value="1"/>
</dbReference>
<evidence type="ECO:0000256" key="13">
    <source>
        <dbReference type="ARBA" id="ARBA00023078"/>
    </source>
</evidence>
<dbReference type="GO" id="GO:0009535">
    <property type="term" value="C:chloroplast thylakoid membrane"/>
    <property type="evidence" value="ECO:0007669"/>
    <property type="project" value="UniProtKB-SubCell"/>
</dbReference>
<comment type="catalytic activity">
    <reaction evidence="16 17">
        <text>a plastoquinone + NADH + (n+1) H(+)(in) = a plastoquinol + NAD(+) + n H(+)(out)</text>
        <dbReference type="Rhea" id="RHEA:42608"/>
        <dbReference type="Rhea" id="RHEA-COMP:9561"/>
        <dbReference type="Rhea" id="RHEA-COMP:9562"/>
        <dbReference type="ChEBI" id="CHEBI:15378"/>
        <dbReference type="ChEBI" id="CHEBI:17757"/>
        <dbReference type="ChEBI" id="CHEBI:57540"/>
        <dbReference type="ChEBI" id="CHEBI:57945"/>
        <dbReference type="ChEBI" id="CHEBI:62192"/>
    </reaction>
</comment>
<evidence type="ECO:0000256" key="4">
    <source>
        <dbReference type="ARBA" id="ARBA00011199"/>
    </source>
</evidence>
<evidence type="ECO:0000256" key="16">
    <source>
        <dbReference type="ARBA" id="ARBA00048026"/>
    </source>
</evidence>
<dbReference type="GO" id="GO:0048038">
    <property type="term" value="F:quinone binding"/>
    <property type="evidence" value="ECO:0007669"/>
    <property type="project" value="UniProtKB-KW"/>
</dbReference>
<feature type="transmembrane region" description="Helical" evidence="17">
    <location>
        <begin position="124"/>
        <end position="143"/>
    </location>
</feature>
<dbReference type="GeneID" id="33947942"/>
<proteinExistence type="inferred from homology"/>
<dbReference type="GO" id="GO:0008137">
    <property type="term" value="F:NADH dehydrogenase (ubiquinone) activity"/>
    <property type="evidence" value="ECO:0007669"/>
    <property type="project" value="InterPro"/>
</dbReference>
<evidence type="ECO:0000256" key="5">
    <source>
        <dbReference type="ARBA" id="ARBA00018648"/>
    </source>
</evidence>
<keyword evidence="11 17" id="KW-1133">Transmembrane helix</keyword>
<feature type="transmembrane region" description="Helical" evidence="17">
    <location>
        <begin position="181"/>
        <end position="202"/>
    </location>
</feature>
<keyword evidence="6 17" id="KW-0812">Transmembrane</keyword>
<keyword evidence="10" id="KW-1278">Translocase</keyword>
<keyword evidence="14 17" id="KW-0472">Membrane</keyword>
<feature type="transmembrane region" description="Helical" evidence="17">
    <location>
        <begin position="724"/>
        <end position="746"/>
    </location>
</feature>
<keyword evidence="8 17" id="KW-0521">NADP</keyword>
<evidence type="ECO:0000313" key="21">
    <source>
        <dbReference type="EMBL" id="ASU95705.1"/>
    </source>
</evidence>
<feature type="transmembrane region" description="Helical" evidence="17">
    <location>
        <begin position="43"/>
        <end position="61"/>
    </location>
</feature>
<evidence type="ECO:0000256" key="2">
    <source>
        <dbReference type="ARBA" id="ARBA00004454"/>
    </source>
</evidence>
<evidence type="ECO:0000256" key="7">
    <source>
        <dbReference type="ARBA" id="ARBA00022719"/>
    </source>
</evidence>
<dbReference type="InterPro" id="IPR002128">
    <property type="entry name" value="NADH_UbQ_OxRdtase_chlpt_su5_C"/>
</dbReference>
<dbReference type="GO" id="GO:0042773">
    <property type="term" value="P:ATP synthesis coupled electron transport"/>
    <property type="evidence" value="ECO:0007669"/>
    <property type="project" value="InterPro"/>
</dbReference>
<evidence type="ECO:0000256" key="17">
    <source>
        <dbReference type="RuleBase" id="RU364062"/>
    </source>
</evidence>
<comment type="similarity">
    <text evidence="3 17">Belongs to the complex I subunit 5 family.</text>
</comment>
<evidence type="ECO:0000259" key="20">
    <source>
        <dbReference type="Pfam" id="PF01010"/>
    </source>
</evidence>
<keyword evidence="12 17" id="KW-0520">NAD</keyword>
<feature type="domain" description="NADH-Ubiquinone oxidoreductase (complex I) chain 5 N-terminal" evidence="19">
    <location>
        <begin position="77"/>
        <end position="127"/>
    </location>
</feature>
<evidence type="ECO:0000256" key="9">
    <source>
        <dbReference type="ARBA" id="ARBA00022957"/>
    </source>
</evidence>
<protein>
    <recommendedName>
        <fullName evidence="5 17">NAD(P)H-quinone oxidoreductase subunit 5, chloroplastic</fullName>
        <ecNumber evidence="17">7.1.1.-</ecNumber>
    </recommendedName>
    <alternativeName>
        <fullName evidence="17">NADH-plastoquinone oxidoreductase subunit 5</fullName>
    </alternativeName>
</protein>
<feature type="domain" description="NADH:quinone oxidoreductase/Mrp antiporter transmembrane" evidence="18">
    <location>
        <begin position="143"/>
        <end position="444"/>
    </location>
</feature>
<evidence type="ECO:0000256" key="6">
    <source>
        <dbReference type="ARBA" id="ARBA00022692"/>
    </source>
</evidence>
<feature type="transmembrane region" description="Helical" evidence="17">
    <location>
        <begin position="12"/>
        <end position="31"/>
    </location>
</feature>
<evidence type="ECO:0000259" key="19">
    <source>
        <dbReference type="Pfam" id="PF00662"/>
    </source>
</evidence>
<evidence type="ECO:0000259" key="18">
    <source>
        <dbReference type="Pfam" id="PF00361"/>
    </source>
</evidence>
<evidence type="ECO:0000256" key="8">
    <source>
        <dbReference type="ARBA" id="ARBA00022857"/>
    </source>
</evidence>
<feature type="transmembrane region" description="Helical" evidence="17">
    <location>
        <begin position="295"/>
        <end position="313"/>
    </location>
</feature>
<dbReference type="RefSeq" id="YP_009427083.1">
    <property type="nucleotide sequence ID" value="NC_035858.1"/>
</dbReference>
<keyword evidence="17 21" id="KW-0150">Chloroplast</keyword>
<dbReference type="InterPro" id="IPR003945">
    <property type="entry name" value="NU5C-like"/>
</dbReference>
<dbReference type="InterPro" id="IPR001516">
    <property type="entry name" value="Proton_antipo_N"/>
</dbReference>
<keyword evidence="17 21" id="KW-0934">Plastid</keyword>
<dbReference type="PANTHER" id="PTHR42829">
    <property type="entry name" value="NADH-UBIQUINONE OXIDOREDUCTASE CHAIN 5"/>
    <property type="match status" value="1"/>
</dbReference>
<feature type="transmembrane region" description="Helical" evidence="17">
    <location>
        <begin position="550"/>
        <end position="571"/>
    </location>
</feature>
<comment type="function">
    <text evidence="1 17">NDH shuttles electrons from NAD(P)H:plastoquinone, via FMN and iron-sulfur (Fe-S) centers, to quinones in the photosynthetic chain and possibly in a chloroplast respiratory chain. The immediate electron acceptor for the enzyme in this species is believed to be plastoquinone. Couples the redox reaction to proton translocation, and thus conserves the redox energy in a proton gradient.</text>
</comment>
<dbReference type="Pfam" id="PF01010">
    <property type="entry name" value="Proton_antipo_C"/>
    <property type="match status" value="1"/>
</dbReference>
<keyword evidence="17" id="KW-0813">Transport</keyword>
<dbReference type="NCBIfam" id="TIGR01974">
    <property type="entry name" value="NDH_I_L"/>
    <property type="match status" value="1"/>
</dbReference>
<keyword evidence="7 17" id="KW-0874">Quinone</keyword>
<dbReference type="Gene3D" id="1.20.5.2700">
    <property type="match status" value="1"/>
</dbReference>
<sequence length="750" mass="82045">MPVELSNRYACLIPLCPLVASRSTGSLLFFLPKATRSLRRLCAAFNTFSLIAAMFVSLALFRQQAATNSIEQYLWAWIPKSDFRLKIGFLIDPLTLAMSILVTTVGISVMVYSDSYTCHDQGYVRFYAYLSLFAASMLGLVFSPNLIQIYVFWELVGMCSYLLIGFRFARSSAANACQKAFVTNRIGDFGLLLGVLGVYWITGSFEIFELCDRFLELTDSGIINPIFANIIALSLFLGPVAKSAQFPLHVWLPDATEGPTPISALIHAATMVAAGIFFTARIFNLISILPPTMYTISWVGGVTTFSGAMLALAQKDLKRGLAYSTMSQLGYMVPAPGIGAPQPALFHLITHAYSKALPFLGSGSVIHSMEKVVGYSPTRSQNMFFMGGLRKHMPITGTTSPLGTLSLCGIPPLSCFWSKDQIITESRLRSPYLGLAASITAGLTAFYTSRIYLLTFEGNFRANQTNYMSFNTSSPSENIIISWGGAQPESLTIQTIGYVTSTTDTERNRVTETGNLVTAFPPEGDSVCGRGNKTHPERNLLYPQESNSCMVLPLIVLAIPAAFAGLAGIGVDPIRKGTSLDLLFDWLISIPSFSEANKHLENLTEILTSSIPSLSLSLIGLSISLKVYGQTNKLIDNKEKVSEEVISKNLLNTFLSSIRGWSINRGYIDYYYNIYFTRSITLIGKLVLHFDQWIVDGFINGTGALSLFGGEAMRHVKNGRISQYLLGLVIGIVSPVSSMSVVDFPIPPLP</sequence>
<dbReference type="EC" id="7.1.1.-" evidence="17"/>
<keyword evidence="9 17" id="KW-0618">Plastoquinone</keyword>
<evidence type="ECO:0000256" key="15">
    <source>
        <dbReference type="ARBA" id="ARBA00047726"/>
    </source>
</evidence>
<dbReference type="PRINTS" id="PR01435">
    <property type="entry name" value="NPOXDRDTASE5"/>
</dbReference>
<accession>A0A248RE25</accession>
<evidence type="ECO:0000256" key="12">
    <source>
        <dbReference type="ARBA" id="ARBA00023027"/>
    </source>
</evidence>
<dbReference type="Pfam" id="PF00361">
    <property type="entry name" value="Proton_antipo_M"/>
    <property type="match status" value="1"/>
</dbReference>
<feature type="transmembrane region" description="Helical" evidence="17">
    <location>
        <begin position="262"/>
        <end position="283"/>
    </location>
</feature>
<evidence type="ECO:0000313" key="22">
    <source>
        <dbReference type="EMBL" id="QBA55989.1"/>
    </source>
</evidence>
<organism evidence="21">
    <name type="scientific">Macrothelypteris torresiana</name>
    <dbReference type="NCBI Taxonomy" id="173909"/>
    <lineage>
        <taxon>Eukaryota</taxon>
        <taxon>Viridiplantae</taxon>
        <taxon>Streptophyta</taxon>
        <taxon>Embryophyta</taxon>
        <taxon>Tracheophyta</taxon>
        <taxon>Polypodiopsida</taxon>
        <taxon>Polypodiidae</taxon>
        <taxon>Polypodiales</taxon>
        <taxon>Aspleniineae</taxon>
        <taxon>Thelypteridaceae</taxon>
        <taxon>Phegopteridoideae</taxon>
        <taxon>Macrothelypteris</taxon>
    </lineage>
</organism>
<evidence type="ECO:0000256" key="3">
    <source>
        <dbReference type="ARBA" id="ARBA00008200"/>
    </source>
</evidence>